<accession>C2MC63</accession>
<dbReference type="SUPFAM" id="SSF53927">
    <property type="entry name" value="Cytidine deaminase-like"/>
    <property type="match status" value="1"/>
</dbReference>
<comment type="function">
    <text evidence="7">Catalyzes the deamination of adenosine to inosine at the wobble position 34 of tRNA(Arg2).</text>
</comment>
<dbReference type="GO" id="GO:0052717">
    <property type="term" value="F:tRNA-specific adenosine-34 deaminase activity"/>
    <property type="evidence" value="ECO:0007669"/>
    <property type="project" value="UniProtKB-UniRule"/>
</dbReference>
<feature type="binding site" evidence="7">
    <location>
        <position position="91"/>
    </location>
    <ligand>
        <name>Zn(2+)</name>
        <dbReference type="ChEBI" id="CHEBI:29105"/>
        <note>catalytic</note>
    </ligand>
</feature>
<evidence type="ECO:0000256" key="5">
    <source>
        <dbReference type="ARBA" id="ARBA00022833"/>
    </source>
</evidence>
<keyword evidence="4 7" id="KW-0378">Hydrolase</keyword>
<dbReference type="eggNOG" id="COG0590">
    <property type="taxonomic scope" value="Bacteria"/>
</dbReference>
<keyword evidence="10" id="KW-1185">Reference proteome</keyword>
<dbReference type="HAMAP" id="MF_00972">
    <property type="entry name" value="tRNA_aden_deaminase"/>
    <property type="match status" value="1"/>
</dbReference>
<comment type="caution">
    <text evidence="9">The sequence shown here is derived from an EMBL/GenBank/DDBJ whole genome shotgun (WGS) entry which is preliminary data.</text>
</comment>
<dbReference type="EC" id="3.5.4.33" evidence="7"/>
<organism evidence="9 10">
    <name type="scientific">Porphyromonas uenonis 60-3</name>
    <dbReference type="NCBI Taxonomy" id="596327"/>
    <lineage>
        <taxon>Bacteria</taxon>
        <taxon>Pseudomonadati</taxon>
        <taxon>Bacteroidota</taxon>
        <taxon>Bacteroidia</taxon>
        <taxon>Bacteroidales</taxon>
        <taxon>Porphyromonadaceae</taxon>
        <taxon>Porphyromonas</taxon>
    </lineage>
</organism>
<feature type="binding site" evidence="7">
    <location>
        <position position="61"/>
    </location>
    <ligand>
        <name>Zn(2+)</name>
        <dbReference type="ChEBI" id="CHEBI:29105"/>
        <note>catalytic</note>
    </ligand>
</feature>
<dbReference type="PROSITE" id="PS00903">
    <property type="entry name" value="CYT_DCMP_DEAMINASES_1"/>
    <property type="match status" value="1"/>
</dbReference>
<gene>
    <name evidence="7" type="primary">tadA</name>
    <name evidence="9" type="ORF">PORUE0001_0840</name>
</gene>
<comment type="subunit">
    <text evidence="7">Homodimer.</text>
</comment>
<evidence type="ECO:0000259" key="8">
    <source>
        <dbReference type="PROSITE" id="PS51747"/>
    </source>
</evidence>
<name>C2MC63_9PORP</name>
<dbReference type="InterPro" id="IPR002125">
    <property type="entry name" value="CMP_dCMP_dom"/>
</dbReference>
<proteinExistence type="inferred from homology"/>
<feature type="active site" description="Proton donor" evidence="7">
    <location>
        <position position="63"/>
    </location>
</feature>
<dbReference type="GO" id="GO:0002100">
    <property type="term" value="P:tRNA wobble adenosine to inosine editing"/>
    <property type="evidence" value="ECO:0007669"/>
    <property type="project" value="UniProtKB-UniRule"/>
</dbReference>
<evidence type="ECO:0000256" key="1">
    <source>
        <dbReference type="ARBA" id="ARBA00010669"/>
    </source>
</evidence>
<feature type="binding site" evidence="7">
    <location>
        <position position="94"/>
    </location>
    <ligand>
        <name>Zn(2+)</name>
        <dbReference type="ChEBI" id="CHEBI:29105"/>
        <note>catalytic</note>
    </ligand>
</feature>
<dbReference type="EMBL" id="ACLR01000170">
    <property type="protein sequence ID" value="EEK16653.1"/>
    <property type="molecule type" value="Genomic_DNA"/>
</dbReference>
<keyword evidence="2 7" id="KW-0819">tRNA processing</keyword>
<comment type="cofactor">
    <cofactor evidence="7">
        <name>Zn(2+)</name>
        <dbReference type="ChEBI" id="CHEBI:29105"/>
    </cofactor>
    <text evidence="7">Binds 1 zinc ion per subunit.</text>
</comment>
<dbReference type="InterPro" id="IPR058535">
    <property type="entry name" value="MafB19-deam"/>
</dbReference>
<evidence type="ECO:0000313" key="10">
    <source>
        <dbReference type="Proteomes" id="UP000003303"/>
    </source>
</evidence>
<dbReference type="PANTHER" id="PTHR11079:SF179">
    <property type="entry name" value="TRNA(ADENINE(34)) DEAMINASE, CHLOROPLASTIC"/>
    <property type="match status" value="1"/>
</dbReference>
<comment type="similarity">
    <text evidence="1">Belongs to the cytidine and deoxycytidylate deaminase family. ADAT2 subfamily.</text>
</comment>
<reference evidence="9 10" key="1">
    <citation type="submission" date="2009-04" db="EMBL/GenBank/DDBJ databases">
        <authorList>
            <person name="Sebastian Y."/>
            <person name="Madupu R."/>
            <person name="Durkin A.S."/>
            <person name="Torralba M."/>
            <person name="Methe B."/>
            <person name="Sutton G.G."/>
            <person name="Strausberg R.L."/>
            <person name="Nelson K.E."/>
        </authorList>
    </citation>
    <scope>NUCLEOTIDE SEQUENCE [LARGE SCALE GENOMIC DNA]</scope>
    <source>
        <strain evidence="9 10">60-3</strain>
    </source>
</reference>
<keyword evidence="3 7" id="KW-0479">Metal-binding</keyword>
<dbReference type="Proteomes" id="UP000003303">
    <property type="component" value="Unassembled WGS sequence"/>
</dbReference>
<dbReference type="STRING" id="596327.PORUE0001_0840"/>
<evidence type="ECO:0000256" key="6">
    <source>
        <dbReference type="ARBA" id="ARBA00048045"/>
    </source>
</evidence>
<feature type="domain" description="CMP/dCMP-type deaminase" evidence="8">
    <location>
        <begin position="10"/>
        <end position="131"/>
    </location>
</feature>
<dbReference type="RefSeq" id="WP_007365452.1">
    <property type="nucleotide sequence ID" value="NZ_ACLR01000170.1"/>
</dbReference>
<protein>
    <recommendedName>
        <fullName evidence="7">tRNA-specific adenosine deaminase</fullName>
        <ecNumber evidence="7">3.5.4.33</ecNumber>
    </recommendedName>
</protein>
<evidence type="ECO:0000256" key="3">
    <source>
        <dbReference type="ARBA" id="ARBA00022723"/>
    </source>
</evidence>
<dbReference type="AlphaFoldDB" id="C2MC63"/>
<dbReference type="Gene3D" id="3.40.140.10">
    <property type="entry name" value="Cytidine Deaminase, domain 2"/>
    <property type="match status" value="1"/>
</dbReference>
<dbReference type="PROSITE" id="PS51747">
    <property type="entry name" value="CYT_DCMP_DEAMINASES_2"/>
    <property type="match status" value="1"/>
</dbReference>
<dbReference type="InterPro" id="IPR016193">
    <property type="entry name" value="Cytidine_deaminase-like"/>
</dbReference>
<dbReference type="OrthoDB" id="9802676at2"/>
<evidence type="ECO:0000313" key="9">
    <source>
        <dbReference type="EMBL" id="EEK16653.1"/>
    </source>
</evidence>
<dbReference type="InterPro" id="IPR016192">
    <property type="entry name" value="APOBEC/CMP_deaminase_Zn-bd"/>
</dbReference>
<dbReference type="GO" id="GO:0008270">
    <property type="term" value="F:zinc ion binding"/>
    <property type="evidence" value="ECO:0007669"/>
    <property type="project" value="UniProtKB-UniRule"/>
</dbReference>
<dbReference type="Pfam" id="PF14437">
    <property type="entry name" value="MafB19-deam"/>
    <property type="match status" value="1"/>
</dbReference>
<comment type="catalytic activity">
    <reaction evidence="6 7">
        <text>adenosine(34) in tRNA + H2O + H(+) = inosine(34) in tRNA + NH4(+)</text>
        <dbReference type="Rhea" id="RHEA:43168"/>
        <dbReference type="Rhea" id="RHEA-COMP:10373"/>
        <dbReference type="Rhea" id="RHEA-COMP:10374"/>
        <dbReference type="ChEBI" id="CHEBI:15377"/>
        <dbReference type="ChEBI" id="CHEBI:15378"/>
        <dbReference type="ChEBI" id="CHEBI:28938"/>
        <dbReference type="ChEBI" id="CHEBI:74411"/>
        <dbReference type="ChEBI" id="CHEBI:82852"/>
        <dbReference type="EC" id="3.5.4.33"/>
    </reaction>
</comment>
<evidence type="ECO:0000256" key="7">
    <source>
        <dbReference type="HAMAP-Rule" id="MF_00972"/>
    </source>
</evidence>
<sequence>MTGLPPIDPLLDERMMQLALQQALVAYEADEVPIGAVIAVGTRILAKSHNQVELLNDPTAHAEMLAITQATAAIGGKYLPQCTLYVTVEPCPMCMGALRWTQIGRIVYGAADPKGGYMRYSSTLPHPKSVVMGGVCEEECRELMVSYFQRKRRSR</sequence>
<dbReference type="PANTHER" id="PTHR11079">
    <property type="entry name" value="CYTOSINE DEAMINASE FAMILY MEMBER"/>
    <property type="match status" value="1"/>
</dbReference>
<evidence type="ECO:0000256" key="4">
    <source>
        <dbReference type="ARBA" id="ARBA00022801"/>
    </source>
</evidence>
<evidence type="ECO:0000256" key="2">
    <source>
        <dbReference type="ARBA" id="ARBA00022694"/>
    </source>
</evidence>
<dbReference type="InterPro" id="IPR028883">
    <property type="entry name" value="tRNA_aden_deaminase"/>
</dbReference>
<keyword evidence="5 7" id="KW-0862">Zinc</keyword>
<dbReference type="CDD" id="cd01285">
    <property type="entry name" value="nucleoside_deaminase"/>
    <property type="match status" value="1"/>
</dbReference>